<gene>
    <name evidence="2" type="ORF">CHYS00102_LOCUS9681</name>
</gene>
<organism evidence="2">
    <name type="scientific">Corethron hystrix</name>
    <dbReference type="NCBI Taxonomy" id="216773"/>
    <lineage>
        <taxon>Eukaryota</taxon>
        <taxon>Sar</taxon>
        <taxon>Stramenopiles</taxon>
        <taxon>Ochrophyta</taxon>
        <taxon>Bacillariophyta</taxon>
        <taxon>Coscinodiscophyceae</taxon>
        <taxon>Corethrophycidae</taxon>
        <taxon>Corethrales</taxon>
        <taxon>Corethraceae</taxon>
        <taxon>Corethron</taxon>
    </lineage>
</organism>
<reference evidence="2" key="1">
    <citation type="submission" date="2021-01" db="EMBL/GenBank/DDBJ databases">
        <authorList>
            <person name="Corre E."/>
            <person name="Pelletier E."/>
            <person name="Niang G."/>
            <person name="Scheremetjew M."/>
            <person name="Finn R."/>
            <person name="Kale V."/>
            <person name="Holt S."/>
            <person name="Cochrane G."/>
            <person name="Meng A."/>
            <person name="Brown T."/>
            <person name="Cohen L."/>
        </authorList>
    </citation>
    <scope>NUCLEOTIDE SEQUENCE</scope>
    <source>
        <strain evidence="2">308</strain>
    </source>
</reference>
<dbReference type="AlphaFoldDB" id="A0A7S1BCJ7"/>
<accession>A0A7S1BCJ7</accession>
<protein>
    <submittedName>
        <fullName evidence="2">Uncharacterized protein</fullName>
    </submittedName>
</protein>
<dbReference type="EMBL" id="HBFR01013343">
    <property type="protein sequence ID" value="CAD8882493.1"/>
    <property type="molecule type" value="Transcribed_RNA"/>
</dbReference>
<feature type="region of interest" description="Disordered" evidence="1">
    <location>
        <begin position="397"/>
        <end position="436"/>
    </location>
</feature>
<name>A0A7S1BCJ7_9STRA</name>
<feature type="region of interest" description="Disordered" evidence="1">
    <location>
        <begin position="359"/>
        <end position="384"/>
    </location>
</feature>
<feature type="compositionally biased region" description="Polar residues" evidence="1">
    <location>
        <begin position="402"/>
        <end position="412"/>
    </location>
</feature>
<evidence type="ECO:0000313" key="2">
    <source>
        <dbReference type="EMBL" id="CAD8882493.1"/>
    </source>
</evidence>
<sequence length="599" mass="65797">MVSLLRNVRKKMFRPCASPRTSLFHLGIMLMINLSPLANPKKITSAFSFQPLAVHSRTAHCSFISSSYSPNKNVESRRQKHSSIKMTLKSWSGPSTPAASFRNRGLIDSIVVPQRNKHRLTSTLLHEAALEDADISDSKKSFLGSIKNCSWAAIRKTIRTTTGISATGIRTTCRVATGISISAIMRTCIRPFPLIVRFFFQPLLILYYWPIVILKGIVGPSRGSYAEALKKHEVLVEGWKKAVQVASEVCENDADSKSSPYWPVRINDDGNIEAVLPPDPEQVLGMNSEIKDTKTKVNEDDVIATAVVQSVNIVTTEGLSMEPALADDAAPTDDTALTDDATLTALADETDDVALPVVEETSEEQSSNEEVSTELEIPGSSDEVQSTFSKMDVAALSEKAQPDNSSAVSGQKTSKDVDSGSAKTSPPGERWAVADRSTDLSGDWSLIVTDEFKKMYDKYLTDLGQPSLVRSIAVGIVGLTSETITQQNSGRELVIKGNNPRGWWERTLVASGTDENNSDFEPVLVEIDTADSERVMSESWWEKDGTVHKSFLRGIKKYGGGSFESSRYKDGDIYVCDTIFHPIDDSRPEAILTWRFKKG</sequence>
<evidence type="ECO:0000256" key="1">
    <source>
        <dbReference type="SAM" id="MobiDB-lite"/>
    </source>
</evidence>
<proteinExistence type="predicted"/>
<feature type="compositionally biased region" description="Acidic residues" evidence="1">
    <location>
        <begin position="360"/>
        <end position="373"/>
    </location>
</feature>